<keyword evidence="3" id="KW-1185">Reference proteome</keyword>
<keyword evidence="1" id="KW-0812">Transmembrane</keyword>
<protein>
    <submittedName>
        <fullName evidence="2">Uncharacterized protein</fullName>
    </submittedName>
</protein>
<dbReference type="AlphaFoldDB" id="A0A8C0VQY9"/>
<accession>A0A8C0VQY9</accession>
<evidence type="ECO:0000256" key="1">
    <source>
        <dbReference type="SAM" id="Phobius"/>
    </source>
</evidence>
<keyword evidence="1" id="KW-0472">Membrane</keyword>
<organism evidence="2 3">
    <name type="scientific">Cyanistes caeruleus</name>
    <name type="common">Eurasian blue tit</name>
    <name type="synonym">Parus caeruleus</name>
    <dbReference type="NCBI Taxonomy" id="156563"/>
    <lineage>
        <taxon>Eukaryota</taxon>
        <taxon>Metazoa</taxon>
        <taxon>Chordata</taxon>
        <taxon>Craniata</taxon>
        <taxon>Vertebrata</taxon>
        <taxon>Euteleostomi</taxon>
        <taxon>Archelosauria</taxon>
        <taxon>Archosauria</taxon>
        <taxon>Dinosauria</taxon>
        <taxon>Saurischia</taxon>
        <taxon>Theropoda</taxon>
        <taxon>Coelurosauria</taxon>
        <taxon>Aves</taxon>
        <taxon>Neognathae</taxon>
        <taxon>Neoaves</taxon>
        <taxon>Telluraves</taxon>
        <taxon>Australaves</taxon>
        <taxon>Passeriformes</taxon>
        <taxon>Paridae</taxon>
        <taxon>Cyanistes</taxon>
    </lineage>
</organism>
<feature type="transmembrane region" description="Helical" evidence="1">
    <location>
        <begin position="27"/>
        <end position="49"/>
    </location>
</feature>
<reference evidence="2" key="2">
    <citation type="submission" date="2025-09" db="UniProtKB">
        <authorList>
            <consortium name="Ensembl"/>
        </authorList>
    </citation>
    <scope>IDENTIFICATION</scope>
</reference>
<reference evidence="2" key="1">
    <citation type="submission" date="2025-08" db="UniProtKB">
        <authorList>
            <consortium name="Ensembl"/>
        </authorList>
    </citation>
    <scope>IDENTIFICATION</scope>
</reference>
<evidence type="ECO:0000313" key="3">
    <source>
        <dbReference type="Proteomes" id="UP000694410"/>
    </source>
</evidence>
<sequence length="92" mass="10734">ITCIPLPLHTGHFSTAPLFPFETTTCYFFFLPSHFAQITFFCSASFLVIPLYRSSRDTPNWLEKWILEEYILMFMLPFRCKIILLGAVSFLS</sequence>
<keyword evidence="1" id="KW-1133">Transmembrane helix</keyword>
<dbReference type="Ensembl" id="ENSCCET00000039736.1">
    <property type="protein sequence ID" value="ENSCCEP00000026785.1"/>
    <property type="gene ID" value="ENSCCEG00000023447.1"/>
</dbReference>
<name>A0A8C0VQY9_CYACU</name>
<proteinExistence type="predicted"/>
<feature type="transmembrane region" description="Helical" evidence="1">
    <location>
        <begin position="70"/>
        <end position="91"/>
    </location>
</feature>
<dbReference type="Proteomes" id="UP000694410">
    <property type="component" value="Unplaced"/>
</dbReference>
<evidence type="ECO:0000313" key="2">
    <source>
        <dbReference type="Ensembl" id="ENSCCEP00000026785.1"/>
    </source>
</evidence>